<dbReference type="InterPro" id="IPR029069">
    <property type="entry name" value="HotDog_dom_sf"/>
</dbReference>
<gene>
    <name evidence="4" type="ORF">I316_02503</name>
</gene>
<dbReference type="STRING" id="1296120.A0A1B9GY88"/>
<feature type="transmembrane region" description="Helical" evidence="1">
    <location>
        <begin position="45"/>
        <end position="64"/>
    </location>
</feature>
<sequence length="358" mass="40093">MIPIFTSLVLGLLLLLRPLSSLYPLLFDKSARIDVPFHNDELTGTRFWILFFYFIFSSVARRLGLTSPSRSTDISVRMPFRSKREDVELYLMASLATCSTEEILDVPAHLQLFLSALTEPAMLVLLAKRGCPIDPIGAVNVRNRFELSEPSFCVSALKDPARLYIAAKLSEEVVKVKRGWEYSIIVELKSKNGSRKGDTALYRQIFTMLQFAKHHTPVPPISQADSHPTTTVTHIQLTANDPTLWAKLSKDYNPIHMSALAARLLGFKMKIAHGNHVAAKAIEAALQAERRSILEDGPGDEHKKLGLSENGIMEVDFKRPSFVPCDVEVKTSSALTDRETYVEIVSKDKVLITIRCRV</sequence>
<dbReference type="Gene3D" id="3.10.129.10">
    <property type="entry name" value="Hotdog Thioesterase"/>
    <property type="match status" value="1"/>
</dbReference>
<dbReference type="Pfam" id="PF01575">
    <property type="entry name" value="MaoC_dehydratas"/>
    <property type="match status" value="1"/>
</dbReference>
<keyword evidence="1" id="KW-0812">Transmembrane</keyword>
<dbReference type="OrthoDB" id="533830at2759"/>
<dbReference type="SUPFAM" id="SSF54637">
    <property type="entry name" value="Thioesterase/thiol ester dehydrase-isomerase"/>
    <property type="match status" value="1"/>
</dbReference>
<reference evidence="4 5" key="1">
    <citation type="submission" date="2013-07" db="EMBL/GenBank/DDBJ databases">
        <title>The Genome Sequence of Cryptococcus heveanensis BCC8398.</title>
        <authorList>
            <consortium name="The Broad Institute Genome Sequencing Platform"/>
            <person name="Cuomo C."/>
            <person name="Litvintseva A."/>
            <person name="Chen Y."/>
            <person name="Heitman J."/>
            <person name="Sun S."/>
            <person name="Springer D."/>
            <person name="Dromer F."/>
            <person name="Young S.K."/>
            <person name="Zeng Q."/>
            <person name="Gargeya S."/>
            <person name="Fitzgerald M."/>
            <person name="Abouelleil A."/>
            <person name="Alvarado L."/>
            <person name="Berlin A.M."/>
            <person name="Chapman S.B."/>
            <person name="Dewar J."/>
            <person name="Goldberg J."/>
            <person name="Griggs A."/>
            <person name="Gujja S."/>
            <person name="Hansen M."/>
            <person name="Howarth C."/>
            <person name="Imamovic A."/>
            <person name="Larimer J."/>
            <person name="McCowan C."/>
            <person name="Murphy C."/>
            <person name="Pearson M."/>
            <person name="Priest M."/>
            <person name="Roberts A."/>
            <person name="Saif S."/>
            <person name="Shea T."/>
            <person name="Sykes S."/>
            <person name="Wortman J."/>
            <person name="Nusbaum C."/>
            <person name="Birren B."/>
        </authorList>
    </citation>
    <scope>NUCLEOTIDE SEQUENCE [LARGE SCALE GENOMIC DNA]</scope>
    <source>
        <strain evidence="4 5">BCC8398</strain>
    </source>
</reference>
<evidence type="ECO:0000313" key="5">
    <source>
        <dbReference type="Proteomes" id="UP000092666"/>
    </source>
</evidence>
<dbReference type="PANTHER" id="PTHR43841:SF1">
    <property type="entry name" value="3-HYDROXYACYL-THIOESTER DEHYDRATASE X"/>
    <property type="match status" value="1"/>
</dbReference>
<feature type="domain" description="MaoC-like" evidence="3">
    <location>
        <begin position="230"/>
        <end position="282"/>
    </location>
</feature>
<dbReference type="AlphaFoldDB" id="A0A1B9GY88"/>
<evidence type="ECO:0000259" key="3">
    <source>
        <dbReference type="Pfam" id="PF01575"/>
    </source>
</evidence>
<dbReference type="CDD" id="cd03441">
    <property type="entry name" value="R_hydratase_like"/>
    <property type="match status" value="1"/>
</dbReference>
<protein>
    <recommendedName>
        <fullName evidence="3">MaoC-like domain-containing protein</fullName>
    </recommendedName>
</protein>
<dbReference type="PANTHER" id="PTHR43841">
    <property type="entry name" value="3-HYDROXYACYL-THIOESTER DEHYDRATASE HTDX-RELATED"/>
    <property type="match status" value="1"/>
</dbReference>
<keyword evidence="1" id="KW-0472">Membrane</keyword>
<evidence type="ECO:0000256" key="2">
    <source>
        <dbReference type="SAM" id="SignalP"/>
    </source>
</evidence>
<feature type="signal peptide" evidence="2">
    <location>
        <begin position="1"/>
        <end position="21"/>
    </location>
</feature>
<accession>A0A1B9GY88</accession>
<organism evidence="4 5">
    <name type="scientific">Kwoniella heveanensis BCC8398</name>
    <dbReference type="NCBI Taxonomy" id="1296120"/>
    <lineage>
        <taxon>Eukaryota</taxon>
        <taxon>Fungi</taxon>
        <taxon>Dikarya</taxon>
        <taxon>Basidiomycota</taxon>
        <taxon>Agaricomycotina</taxon>
        <taxon>Tremellomycetes</taxon>
        <taxon>Tremellales</taxon>
        <taxon>Cryptococcaceae</taxon>
        <taxon>Kwoniella</taxon>
    </lineage>
</organism>
<feature type="chain" id="PRO_5008627430" description="MaoC-like domain-containing protein" evidence="2">
    <location>
        <begin position="22"/>
        <end position="358"/>
    </location>
</feature>
<proteinExistence type="predicted"/>
<keyword evidence="1" id="KW-1133">Transmembrane helix</keyword>
<dbReference type="EMBL" id="KI669497">
    <property type="protein sequence ID" value="OCF36008.1"/>
    <property type="molecule type" value="Genomic_DNA"/>
</dbReference>
<keyword evidence="5" id="KW-1185">Reference proteome</keyword>
<dbReference type="Proteomes" id="UP000092666">
    <property type="component" value="Unassembled WGS sequence"/>
</dbReference>
<evidence type="ECO:0000256" key="1">
    <source>
        <dbReference type="SAM" id="Phobius"/>
    </source>
</evidence>
<name>A0A1B9GY88_9TREE</name>
<reference evidence="5" key="2">
    <citation type="submission" date="2013-12" db="EMBL/GenBank/DDBJ databases">
        <title>Evolution of pathogenesis and genome organization in the Tremellales.</title>
        <authorList>
            <person name="Cuomo C."/>
            <person name="Litvintseva A."/>
            <person name="Heitman J."/>
            <person name="Chen Y."/>
            <person name="Sun S."/>
            <person name="Springer D."/>
            <person name="Dromer F."/>
            <person name="Young S."/>
            <person name="Zeng Q."/>
            <person name="Chapman S."/>
            <person name="Gujja S."/>
            <person name="Saif S."/>
            <person name="Birren B."/>
        </authorList>
    </citation>
    <scope>NUCLEOTIDE SEQUENCE [LARGE SCALE GENOMIC DNA]</scope>
    <source>
        <strain evidence="5">BCC8398</strain>
    </source>
</reference>
<keyword evidence="2" id="KW-0732">Signal</keyword>
<dbReference type="InterPro" id="IPR002539">
    <property type="entry name" value="MaoC-like_dom"/>
</dbReference>
<evidence type="ECO:0000313" key="4">
    <source>
        <dbReference type="EMBL" id="OCF36008.1"/>
    </source>
</evidence>